<protein>
    <submittedName>
        <fullName evidence="2">Uncharacterized protein</fullName>
    </submittedName>
</protein>
<gene>
    <name evidence="2" type="ORF">SAY89_16635</name>
</gene>
<organism evidence="2">
    <name type="scientific">Cyanobacterium aponinum AL20115</name>
    <dbReference type="NCBI Taxonomy" id="3090662"/>
    <lineage>
        <taxon>Bacteria</taxon>
        <taxon>Bacillati</taxon>
        <taxon>Cyanobacteriota</taxon>
        <taxon>Cyanophyceae</taxon>
        <taxon>Oscillatoriophycideae</taxon>
        <taxon>Chroococcales</taxon>
        <taxon>Geminocystaceae</taxon>
        <taxon>Cyanobacterium</taxon>
    </lineage>
</organism>
<sequence>MGLFGKSKSSGTSVKAHRENLKKNLEHRLTVARSNGDEKLVKQLEQEAAYLNLN</sequence>
<dbReference type="EMBL" id="CP138348">
    <property type="protein sequence ID" value="WPF88402.1"/>
    <property type="molecule type" value="Genomic_DNA"/>
</dbReference>
<dbReference type="RefSeq" id="WP_015220949.1">
    <property type="nucleotide sequence ID" value="NZ_CP138348.1"/>
</dbReference>
<reference evidence="2" key="1">
    <citation type="submission" date="2023-11" db="EMBL/GenBank/DDBJ databases">
        <title>Genome sequence of Cyanobacterium aponinum BCRC AL20115.</title>
        <authorList>
            <person name="Chang H.-Y."/>
            <person name="Lin K.-M."/>
            <person name="Hsueh H.-T."/>
            <person name="Chu H.-A."/>
            <person name="Kuo C.-H."/>
        </authorList>
    </citation>
    <scope>NUCLEOTIDE SEQUENCE</scope>
    <source>
        <strain evidence="2">AL20115</strain>
    </source>
</reference>
<feature type="region of interest" description="Disordered" evidence="1">
    <location>
        <begin position="1"/>
        <end position="21"/>
    </location>
</feature>
<accession>A0AAF1C188</accession>
<name>A0AAF1C188_9CHRO</name>
<proteinExistence type="predicted"/>
<evidence type="ECO:0000256" key="1">
    <source>
        <dbReference type="SAM" id="MobiDB-lite"/>
    </source>
</evidence>
<evidence type="ECO:0000313" key="2">
    <source>
        <dbReference type="EMBL" id="WPF88402.1"/>
    </source>
</evidence>
<dbReference type="AlphaFoldDB" id="A0AAF1C188"/>